<accession>A0A318RLN9</accession>
<keyword evidence="4" id="KW-1185">Reference proteome</keyword>
<proteinExistence type="predicted"/>
<feature type="region of interest" description="Disordered" evidence="1">
    <location>
        <begin position="271"/>
        <end position="294"/>
    </location>
</feature>
<dbReference type="InterPro" id="IPR051082">
    <property type="entry name" value="Pentapeptide-BTB/POZ_domain"/>
</dbReference>
<protein>
    <submittedName>
        <fullName evidence="3">Pentapeptide repeat protein</fullName>
    </submittedName>
</protein>
<gene>
    <name evidence="3" type="ORF">DFR67_103144</name>
</gene>
<dbReference type="AlphaFoldDB" id="A0A318RLN9"/>
<dbReference type="RefSeq" id="WP_110468469.1">
    <property type="nucleotide sequence ID" value="NZ_QJSP01000003.1"/>
</dbReference>
<dbReference type="Pfam" id="PF00805">
    <property type="entry name" value="Pentapeptide"/>
    <property type="match status" value="2"/>
</dbReference>
<dbReference type="PANTHER" id="PTHR14136:SF17">
    <property type="entry name" value="BTB_POZ DOMAIN-CONTAINING PROTEIN KCTD9"/>
    <property type="match status" value="1"/>
</dbReference>
<evidence type="ECO:0000256" key="2">
    <source>
        <dbReference type="SAM" id="SignalP"/>
    </source>
</evidence>
<feature type="chain" id="PRO_5039340148" evidence="2">
    <location>
        <begin position="41"/>
        <end position="294"/>
    </location>
</feature>
<evidence type="ECO:0000256" key="1">
    <source>
        <dbReference type="SAM" id="MobiDB-lite"/>
    </source>
</evidence>
<organism evidence="3 4">
    <name type="scientific">Williamsia limnetica</name>
    <dbReference type="NCBI Taxonomy" id="882452"/>
    <lineage>
        <taxon>Bacteria</taxon>
        <taxon>Bacillati</taxon>
        <taxon>Actinomycetota</taxon>
        <taxon>Actinomycetes</taxon>
        <taxon>Mycobacteriales</taxon>
        <taxon>Nocardiaceae</taxon>
        <taxon>Williamsia</taxon>
    </lineage>
</organism>
<dbReference type="EMBL" id="QJSP01000003">
    <property type="protein sequence ID" value="PYE19233.1"/>
    <property type="molecule type" value="Genomic_DNA"/>
</dbReference>
<keyword evidence="2" id="KW-0732">Signal</keyword>
<dbReference type="OrthoDB" id="4484632at2"/>
<feature type="signal peptide" evidence="2">
    <location>
        <begin position="1"/>
        <end position="40"/>
    </location>
</feature>
<dbReference type="Proteomes" id="UP000247591">
    <property type="component" value="Unassembled WGS sequence"/>
</dbReference>
<sequence length="294" mass="29945">MNSSAQPRSTSTRSHLRRVRPLLVAAAAIALAGLTTPAVASADVVIKGCTIVANPTYDTHTVCRNMDLSGIDLSEQSDLDYADFTGSNMSGLALSSSLLDQVTFAGVNLSGADFSSRTIFRTDFTDADLTGASFAGSFLADPIAVDASFVEVDLTSTRLIYGDFTNTDFTGATLSGTRFENSTMTGANFSKTIVVPADQQLTSTGPGTVAEWTLPAGLADTVAATECTPASGSAFPAGATTTVRCVVAGGGDTEDANEGEGFGTFTVTVSAYEPPEPPEPPAGSSGSSVGGLFG</sequence>
<name>A0A318RLN9_WILLI</name>
<dbReference type="Gene3D" id="2.160.20.80">
    <property type="entry name" value="E3 ubiquitin-protein ligase SopA"/>
    <property type="match status" value="1"/>
</dbReference>
<comment type="caution">
    <text evidence="3">The sequence shown here is derived from an EMBL/GenBank/DDBJ whole genome shotgun (WGS) entry which is preliminary data.</text>
</comment>
<evidence type="ECO:0000313" key="4">
    <source>
        <dbReference type="Proteomes" id="UP000247591"/>
    </source>
</evidence>
<reference evidence="3 4" key="1">
    <citation type="submission" date="2018-06" db="EMBL/GenBank/DDBJ databases">
        <title>Genomic Encyclopedia of Type Strains, Phase IV (KMG-IV): sequencing the most valuable type-strain genomes for metagenomic binning, comparative biology and taxonomic classification.</title>
        <authorList>
            <person name="Goeker M."/>
        </authorList>
    </citation>
    <scope>NUCLEOTIDE SEQUENCE [LARGE SCALE GENOMIC DNA]</scope>
    <source>
        <strain evidence="3 4">DSM 45521</strain>
    </source>
</reference>
<dbReference type="InterPro" id="IPR001646">
    <property type="entry name" value="5peptide_repeat"/>
</dbReference>
<dbReference type="PANTHER" id="PTHR14136">
    <property type="entry name" value="BTB_POZ DOMAIN-CONTAINING PROTEIN KCTD9"/>
    <property type="match status" value="1"/>
</dbReference>
<dbReference type="SUPFAM" id="SSF141571">
    <property type="entry name" value="Pentapeptide repeat-like"/>
    <property type="match status" value="1"/>
</dbReference>
<evidence type="ECO:0000313" key="3">
    <source>
        <dbReference type="EMBL" id="PYE19233.1"/>
    </source>
</evidence>